<dbReference type="AlphaFoldDB" id="A0AB74TR20"/>
<evidence type="ECO:0000259" key="2">
    <source>
        <dbReference type="Pfam" id="PF18740"/>
    </source>
</evidence>
<accession>A0AB74TR20</accession>
<evidence type="ECO:0000259" key="1">
    <source>
        <dbReference type="Pfam" id="PF12358"/>
    </source>
</evidence>
<evidence type="ECO:0000313" key="3">
    <source>
        <dbReference type="EMBL" id="XBC45555.1"/>
    </source>
</evidence>
<dbReference type="RefSeq" id="WP_347300022.1">
    <property type="nucleotide sequence ID" value="NZ_CP142433.1"/>
</dbReference>
<dbReference type="Pfam" id="PF12358">
    <property type="entry name" value="DUF3644"/>
    <property type="match status" value="1"/>
</dbReference>
<feature type="domain" description="DUF3644" evidence="1">
    <location>
        <begin position="8"/>
        <end position="179"/>
    </location>
</feature>
<dbReference type="InterPro" id="IPR022104">
    <property type="entry name" value="DUF3644"/>
</dbReference>
<dbReference type="KEGG" id="dst:VUQ06_05650"/>
<feature type="domain" description="EC042-2821-like Restriction Endonuclease-like" evidence="2">
    <location>
        <begin position="227"/>
        <end position="323"/>
    </location>
</feature>
<dbReference type="Pfam" id="PF18740">
    <property type="entry name" value="EC042_2821"/>
    <property type="match status" value="1"/>
</dbReference>
<dbReference type="EMBL" id="CP142435">
    <property type="protein sequence ID" value="XBC48991.1"/>
    <property type="molecule type" value="Genomic_DNA"/>
</dbReference>
<organism evidence="3">
    <name type="scientific">Dolosigranulum savutiense</name>
    <dbReference type="NCBI Taxonomy" id="3110288"/>
    <lineage>
        <taxon>Bacteria</taxon>
        <taxon>Bacillati</taxon>
        <taxon>Bacillota</taxon>
        <taxon>Bacilli</taxon>
        <taxon>Lactobacillales</taxon>
        <taxon>Carnobacteriaceae</taxon>
        <taxon>Dolosigranulum</taxon>
    </lineage>
</organism>
<name>A0AB74TR20_9LACT</name>
<dbReference type="EMBL" id="CP142433">
    <property type="protein sequence ID" value="XBC45555.1"/>
    <property type="molecule type" value="Genomic_DNA"/>
</dbReference>
<proteinExistence type="predicted"/>
<gene>
    <name evidence="4" type="ORF">VUQ06_05650</name>
    <name evidence="3" type="ORF">VUQ08_06770</name>
</gene>
<dbReference type="InterPro" id="IPR049530">
    <property type="entry name" value="EC042_2821"/>
</dbReference>
<evidence type="ECO:0000313" key="4">
    <source>
        <dbReference type="EMBL" id="XBC48991.1"/>
    </source>
</evidence>
<sequence>MDIMLKNRLINKSIEAFIMGLEIYNKPTIRYRIEGFSFFICNAWELMLKAELLNRKQEIYYRDNPERTISLEKCIQQIFTNKHDPLRKNIERIVHLRNISTHFITEDYEYIYAPLFQSCVENFSTKIKEFHDISINNYVEQNFLTLTIKAKELTEEELRMTYTPDMIERFLKEQNEVEDLIDSNSVAFARPVATYFYLTKDKKDADIHAFVDKNAEATINVVKDIKDVNNIYPHKTNDIIRLVNRRLKSHSIEIHREVSGEISQGKFNTYDFQLFNKFYDIKDKKKYSLFIQNMNRYLYSQELVEFIFNELKKNPATLLPDLKKRIKNKITPGA</sequence>
<reference evidence="3" key="1">
    <citation type="submission" date="2023-12" db="EMBL/GenBank/DDBJ databases">
        <title>Dolosigranulum savutii sp. nov. isolated from human upper respiratory samples collected in Botswana.</title>
        <authorList>
            <person name="Kelly M.S."/>
        </authorList>
    </citation>
    <scope>NUCLEOTIDE SEQUENCE</scope>
    <source>
        <strain evidence="4">MSK294</strain>
        <strain evidence="3">MSK433</strain>
    </source>
</reference>
<protein>
    <submittedName>
        <fullName evidence="3">DUF3644 domain-containing protein</fullName>
    </submittedName>
</protein>